<dbReference type="EMBL" id="SNRY01003672">
    <property type="protein sequence ID" value="KAA6320150.1"/>
    <property type="molecule type" value="Genomic_DNA"/>
</dbReference>
<reference evidence="2" key="1">
    <citation type="submission" date="2019-03" db="EMBL/GenBank/DDBJ databases">
        <title>Single cell metagenomics reveals metabolic interactions within the superorganism composed of flagellate Streblomastix strix and complex community of Bacteroidetes bacteria on its surface.</title>
        <authorList>
            <person name="Treitli S.C."/>
            <person name="Kolisko M."/>
            <person name="Husnik F."/>
            <person name="Keeling P."/>
            <person name="Hampl V."/>
        </authorList>
    </citation>
    <scope>NUCLEOTIDE SEQUENCE</scope>
    <source>
        <strain evidence="2">STM</strain>
    </source>
</reference>
<evidence type="ECO:0000313" key="2">
    <source>
        <dbReference type="EMBL" id="KAA6320150.1"/>
    </source>
</evidence>
<protein>
    <recommendedName>
        <fullName evidence="1">DUF4099 domain-containing protein</fullName>
    </recommendedName>
</protein>
<organism evidence="2">
    <name type="scientific">termite gut metagenome</name>
    <dbReference type="NCBI Taxonomy" id="433724"/>
    <lineage>
        <taxon>unclassified sequences</taxon>
        <taxon>metagenomes</taxon>
        <taxon>organismal metagenomes</taxon>
    </lineage>
</organism>
<dbReference type="AlphaFoldDB" id="A0A5J4QGE9"/>
<dbReference type="InterPro" id="IPR025343">
    <property type="entry name" value="DUF4099"/>
</dbReference>
<dbReference type="Pfam" id="PF13351">
    <property type="entry name" value="DUF4099"/>
    <property type="match status" value="1"/>
</dbReference>
<name>A0A5J4QGE9_9ZZZZ</name>
<feature type="non-terminal residue" evidence="2">
    <location>
        <position position="1"/>
    </location>
</feature>
<comment type="caution">
    <text evidence="2">The sequence shown here is derived from an EMBL/GenBank/DDBJ whole genome shotgun (WGS) entry which is preliminary data.</text>
</comment>
<proteinExistence type="predicted"/>
<evidence type="ECO:0000259" key="1">
    <source>
        <dbReference type="Pfam" id="PF13351"/>
    </source>
</evidence>
<gene>
    <name evidence="2" type="ORF">EZS27_030037</name>
</gene>
<accession>A0A5J4QGE9</accession>
<sequence length="59" mass="7018">LNWQKSPVLLPVKIEIEGTSFYTDARLSFRESPEGDLKLRIHPQRTRTGFTVFRRPLYR</sequence>
<feature type="domain" description="DUF4099" evidence="1">
    <location>
        <begin position="1"/>
        <end position="47"/>
    </location>
</feature>